<sequence length="902" mass="103312">MFWLLFCFCFLIFQQIHSIIEIGSLLQSSHDRRLLQSLWFYHNLSSYSTKHDINRDQYRLVQINYQTSADIPDKICNAIEAAAKRGNTFAAIFGSAEQPGDLVGESYSRELEISYLSLVSESNARLQLYRLRTDKFLPQKSIDLWPEKVAIGEIISDLIEKYKTPNIFVIYNTANDLSSLQSYLKNSYKPNGERKTQFRIFASNSDNKPLIKNAIQNFQPTTFILHSKISQAINFIVQANELGACKIENTFILTALDAFIEPLENFKSWKCNITAISFINPELPKVQALRHFLRYNGFSDKLPPINGIQSKIAIWSDTVAILKKALLKAEILKHGIKEPQKNPICQRIPLTIKDFRATLVTTKIVNGLTGNISFENDGRRKDFEMFVFQSDHKREWNKVNRWNNKDRKLLPFKEEKIQNNITDNRLHLKVTVYLEEPFVSKKPNTSEIDKNDQYEGYCIDLLEKIAELRNFTYEIYEVPDKTYGVKEANGRWTGMVGELQSGVADLAVASLTVTYTRSEVLDFTVPYMHLGISILFKRPKASMPGFFTFMAPLGFDVWIWTLSAYIGTSLSIWVLAMLSPIEQKKSSANKLTLINSFWFTVSSLMQQGPEISPKAPSTRIATAFWWFFAIIFISSYTANLAAFLTTERMITPIENADDLAKQTKIKYGTLGRGSTMTFFNVGFFAFFDEFLLLLFCNNKKQESKIETYSKMWKQMEAQPSLFVKSSKEGIQRVKTSEYAYLMESSMLEYAIERDCELIQVGGLLDQKGYAIGLPKGSPHRELISTAILSLQEKTVLTELKDKWWKQKRGGGVCQHTKIAGLVISISIAALELILEAKNVAKAKSSYIRIELIKMIKKSWNEQRRKDDRLKRKIDEIIEFQDGIPIRQYKNPSATEEASSLSS</sequence>
<proteinExistence type="predicted"/>
<dbReference type="Proteomes" id="UP000887580">
    <property type="component" value="Unplaced"/>
</dbReference>
<reference evidence="2" key="1">
    <citation type="submission" date="2022-11" db="UniProtKB">
        <authorList>
            <consortium name="WormBaseParasite"/>
        </authorList>
    </citation>
    <scope>IDENTIFICATION</scope>
</reference>
<protein>
    <submittedName>
        <fullName evidence="2">Uncharacterized protein</fullName>
    </submittedName>
</protein>
<evidence type="ECO:0000313" key="2">
    <source>
        <dbReference type="WBParaSite" id="PS1159_v2.g10802.t1"/>
    </source>
</evidence>
<accession>A0AC35EUH5</accession>
<name>A0AC35EUH5_9BILA</name>
<dbReference type="WBParaSite" id="PS1159_v2.g10802.t1">
    <property type="protein sequence ID" value="PS1159_v2.g10802.t1"/>
    <property type="gene ID" value="PS1159_v2.g10802"/>
</dbReference>
<evidence type="ECO:0000313" key="1">
    <source>
        <dbReference type="Proteomes" id="UP000887580"/>
    </source>
</evidence>
<organism evidence="1 2">
    <name type="scientific">Panagrolaimus sp. PS1159</name>
    <dbReference type="NCBI Taxonomy" id="55785"/>
    <lineage>
        <taxon>Eukaryota</taxon>
        <taxon>Metazoa</taxon>
        <taxon>Ecdysozoa</taxon>
        <taxon>Nematoda</taxon>
        <taxon>Chromadorea</taxon>
        <taxon>Rhabditida</taxon>
        <taxon>Tylenchina</taxon>
        <taxon>Panagrolaimomorpha</taxon>
        <taxon>Panagrolaimoidea</taxon>
        <taxon>Panagrolaimidae</taxon>
        <taxon>Panagrolaimus</taxon>
    </lineage>
</organism>